<dbReference type="RefSeq" id="WP_142708877.1">
    <property type="nucleotide sequence ID" value="NZ_VIRS01000035.1"/>
</dbReference>
<dbReference type="AlphaFoldDB" id="A0A545AHD8"/>
<accession>A0A545AHD8</accession>
<evidence type="ECO:0000313" key="2">
    <source>
        <dbReference type="Proteomes" id="UP000317982"/>
    </source>
</evidence>
<dbReference type="Proteomes" id="UP000317982">
    <property type="component" value="Unassembled WGS sequence"/>
</dbReference>
<dbReference type="OrthoDB" id="3215846at2"/>
<protein>
    <submittedName>
        <fullName evidence="1">DUF2993 domain-containing protein</fullName>
    </submittedName>
</protein>
<evidence type="ECO:0000313" key="1">
    <source>
        <dbReference type="EMBL" id="TQS40733.1"/>
    </source>
</evidence>
<sequence>MAERRRRAVGCLTILLVLAIIVCGVGVFADRALANVVEKRLNTAVADNLRNNGTPAAKTDVQVVGFPFITQLLSGDFDGGDVHLTTVKTPEATIDKVDLKLRDVTIPQDVLRGAQPHDITAKTVTGTGQLSVGEIARRFDLKGLKLQSAGSAVRASLPIEVPVVGTVDVSADVTPKLDGNQLTFDVANVSAAGVDVPNSVVRQLTNQFAKPVELALPFAVKLDRVSASNGTLTVYGSAADVPVVK</sequence>
<dbReference type="InterPro" id="IPR021373">
    <property type="entry name" value="DUF2993"/>
</dbReference>
<dbReference type="InParanoid" id="A0A545AHD8"/>
<dbReference type="Pfam" id="PF11209">
    <property type="entry name" value="LmeA"/>
    <property type="match status" value="1"/>
</dbReference>
<dbReference type="EMBL" id="VIRS01000035">
    <property type="protein sequence ID" value="TQS40733.1"/>
    <property type="molecule type" value="Genomic_DNA"/>
</dbReference>
<gene>
    <name evidence="1" type="ORF">FL583_33380</name>
</gene>
<organism evidence="1 2">
    <name type="scientific">Cryptosporangium phraense</name>
    <dbReference type="NCBI Taxonomy" id="2593070"/>
    <lineage>
        <taxon>Bacteria</taxon>
        <taxon>Bacillati</taxon>
        <taxon>Actinomycetota</taxon>
        <taxon>Actinomycetes</taxon>
        <taxon>Cryptosporangiales</taxon>
        <taxon>Cryptosporangiaceae</taxon>
        <taxon>Cryptosporangium</taxon>
    </lineage>
</organism>
<name>A0A545AHD8_9ACTN</name>
<comment type="caution">
    <text evidence="1">The sequence shown here is derived from an EMBL/GenBank/DDBJ whole genome shotgun (WGS) entry which is preliminary data.</text>
</comment>
<reference evidence="1 2" key="1">
    <citation type="submission" date="2019-07" db="EMBL/GenBank/DDBJ databases">
        <title>Cryptosporangium phraense sp. nov., isolated from plant litter.</title>
        <authorList>
            <person name="Suriyachadkun C."/>
        </authorList>
    </citation>
    <scope>NUCLEOTIDE SEQUENCE [LARGE SCALE GENOMIC DNA]</scope>
    <source>
        <strain evidence="1 2">A-T 5661</strain>
    </source>
</reference>
<keyword evidence="2" id="KW-1185">Reference proteome</keyword>
<proteinExistence type="predicted"/>